<dbReference type="NCBIfam" id="NF011011">
    <property type="entry name" value="PRK14438.1"/>
    <property type="match status" value="1"/>
</dbReference>
<evidence type="ECO:0000256" key="3">
    <source>
        <dbReference type="ARBA" id="ARBA00047645"/>
    </source>
</evidence>
<dbReference type="PROSITE" id="PS00151">
    <property type="entry name" value="ACYLPHOSPHATASE_2"/>
    <property type="match status" value="1"/>
</dbReference>
<gene>
    <name evidence="8" type="ORF">H8D96_21710</name>
</gene>
<dbReference type="PROSITE" id="PS00150">
    <property type="entry name" value="ACYLPHOSPHATASE_1"/>
    <property type="match status" value="1"/>
</dbReference>
<dbReference type="PRINTS" id="PR00112">
    <property type="entry name" value="ACYLPHPHTASE"/>
</dbReference>
<dbReference type="SUPFAM" id="SSF54975">
    <property type="entry name" value="Acylphosphatase/BLUF domain-like"/>
    <property type="match status" value="1"/>
</dbReference>
<evidence type="ECO:0000256" key="1">
    <source>
        <dbReference type="ARBA" id="ARBA00005614"/>
    </source>
</evidence>
<comment type="catalytic activity">
    <reaction evidence="3 4 5">
        <text>an acyl phosphate + H2O = a carboxylate + phosphate + H(+)</text>
        <dbReference type="Rhea" id="RHEA:14965"/>
        <dbReference type="ChEBI" id="CHEBI:15377"/>
        <dbReference type="ChEBI" id="CHEBI:15378"/>
        <dbReference type="ChEBI" id="CHEBI:29067"/>
        <dbReference type="ChEBI" id="CHEBI:43474"/>
        <dbReference type="ChEBI" id="CHEBI:59918"/>
        <dbReference type="EC" id="3.6.1.7"/>
    </reaction>
</comment>
<dbReference type="Gene3D" id="3.30.70.100">
    <property type="match status" value="1"/>
</dbReference>
<sequence length="93" mass="10627">MKKKARAHVIIKGRVQGVFFRVNTARAANRFGVCGWVKNRRDGNVEAVFEGEEDRVNAILEWCNTGDAPARVSNVDLEWEEFTGEYNSFDITY</sequence>
<dbReference type="PANTHER" id="PTHR47268">
    <property type="entry name" value="ACYLPHOSPHATASE"/>
    <property type="match status" value="1"/>
</dbReference>
<evidence type="ECO:0000256" key="2">
    <source>
        <dbReference type="ARBA" id="ARBA00012150"/>
    </source>
</evidence>
<evidence type="ECO:0000256" key="6">
    <source>
        <dbReference type="RuleBase" id="RU004168"/>
    </source>
</evidence>
<organism evidence="8 9">
    <name type="scientific">Candidatus Desulfatibia vada</name>
    <dbReference type="NCBI Taxonomy" id="2841696"/>
    <lineage>
        <taxon>Bacteria</taxon>
        <taxon>Pseudomonadati</taxon>
        <taxon>Thermodesulfobacteriota</taxon>
        <taxon>Desulfobacteria</taxon>
        <taxon>Desulfobacterales</taxon>
        <taxon>Desulfobacterales incertae sedis</taxon>
        <taxon>Candidatus Desulfatibia</taxon>
    </lineage>
</organism>
<evidence type="ECO:0000259" key="7">
    <source>
        <dbReference type="PROSITE" id="PS51160"/>
    </source>
</evidence>
<dbReference type="PANTHER" id="PTHR47268:SF4">
    <property type="entry name" value="ACYLPHOSPHATASE"/>
    <property type="match status" value="1"/>
</dbReference>
<evidence type="ECO:0000256" key="4">
    <source>
        <dbReference type="PROSITE-ProRule" id="PRU00520"/>
    </source>
</evidence>
<dbReference type="Pfam" id="PF00708">
    <property type="entry name" value="Acylphosphatase"/>
    <property type="match status" value="1"/>
</dbReference>
<reference evidence="8 9" key="1">
    <citation type="submission" date="2020-08" db="EMBL/GenBank/DDBJ databases">
        <title>Bridging the membrane lipid divide: bacteria of the FCB group superphylum have the potential to synthesize archaeal ether lipids.</title>
        <authorList>
            <person name="Villanueva L."/>
            <person name="Von Meijenfeldt F.A.B."/>
            <person name="Westbye A.B."/>
            <person name="Yadav S."/>
            <person name="Hopmans E.C."/>
            <person name="Dutilh B.E."/>
            <person name="Sinninghe Damste J.S."/>
        </authorList>
    </citation>
    <scope>NUCLEOTIDE SEQUENCE [LARGE SCALE GENOMIC DNA]</scope>
    <source>
        <strain evidence="8">NIOZ-UU17</strain>
    </source>
</reference>
<dbReference type="Proteomes" id="UP000605201">
    <property type="component" value="Unassembled WGS sequence"/>
</dbReference>
<feature type="active site" evidence="4">
    <location>
        <position position="39"/>
    </location>
</feature>
<evidence type="ECO:0000313" key="9">
    <source>
        <dbReference type="Proteomes" id="UP000605201"/>
    </source>
</evidence>
<feature type="domain" description="Acylphosphatase-like" evidence="7">
    <location>
        <begin position="6"/>
        <end position="93"/>
    </location>
</feature>
<dbReference type="EC" id="3.6.1.7" evidence="2 4"/>
<dbReference type="PROSITE" id="PS51160">
    <property type="entry name" value="ACYLPHOSPHATASE_3"/>
    <property type="match status" value="1"/>
</dbReference>
<dbReference type="GO" id="GO:0003998">
    <property type="term" value="F:acylphosphatase activity"/>
    <property type="evidence" value="ECO:0007669"/>
    <property type="project" value="UniProtKB-EC"/>
</dbReference>
<dbReference type="EMBL" id="JACNIG010000455">
    <property type="protein sequence ID" value="MBC8434534.1"/>
    <property type="molecule type" value="Genomic_DNA"/>
</dbReference>
<proteinExistence type="inferred from homology"/>
<feature type="active site" evidence="4">
    <location>
        <position position="21"/>
    </location>
</feature>
<keyword evidence="4 5" id="KW-0378">Hydrolase</keyword>
<comment type="caution">
    <text evidence="8">The sequence shown here is derived from an EMBL/GenBank/DDBJ whole genome shotgun (WGS) entry which is preliminary data.</text>
</comment>
<dbReference type="InterPro" id="IPR001792">
    <property type="entry name" value="Acylphosphatase-like_dom"/>
</dbReference>
<name>A0A8J6NW97_9BACT</name>
<protein>
    <recommendedName>
        <fullName evidence="2 4">Acylphosphatase</fullName>
        <ecNumber evidence="2 4">3.6.1.7</ecNumber>
    </recommendedName>
</protein>
<evidence type="ECO:0000256" key="5">
    <source>
        <dbReference type="RuleBase" id="RU000553"/>
    </source>
</evidence>
<accession>A0A8J6NW97</accession>
<evidence type="ECO:0000313" key="8">
    <source>
        <dbReference type="EMBL" id="MBC8434534.1"/>
    </source>
</evidence>
<comment type="similarity">
    <text evidence="1 6">Belongs to the acylphosphatase family.</text>
</comment>
<dbReference type="InterPro" id="IPR036046">
    <property type="entry name" value="Acylphosphatase-like_dom_sf"/>
</dbReference>
<dbReference type="InterPro" id="IPR020456">
    <property type="entry name" value="Acylphosphatase"/>
</dbReference>
<dbReference type="InterPro" id="IPR017968">
    <property type="entry name" value="Acylphosphatase_CS"/>
</dbReference>
<dbReference type="AlphaFoldDB" id="A0A8J6NW97"/>